<organism evidence="2 3">
    <name type="scientific">Zwartia hollandica</name>
    <dbReference type="NCBI Taxonomy" id="324606"/>
    <lineage>
        <taxon>Bacteria</taxon>
        <taxon>Pseudomonadati</taxon>
        <taxon>Pseudomonadota</taxon>
        <taxon>Betaproteobacteria</taxon>
        <taxon>Burkholderiales</taxon>
        <taxon>Alcaligenaceae</taxon>
        <taxon>Zwartia</taxon>
    </lineage>
</organism>
<evidence type="ECO:0000313" key="3">
    <source>
        <dbReference type="Proteomes" id="UP000739565"/>
    </source>
</evidence>
<reference evidence="2" key="1">
    <citation type="submission" date="2021-07" db="EMBL/GenBank/DDBJ databases">
        <title>New genus and species of the family Alcaligenaceae.</title>
        <authorList>
            <person name="Hahn M.W."/>
        </authorList>
    </citation>
    <scope>NUCLEOTIDE SEQUENCE</scope>
    <source>
        <strain evidence="2">LF4-65</strain>
    </source>
</reference>
<sequence length="110" mass="12278">MKKIILAALMAFAAHASGSLATEVPEGVVFCHERTVVEFRFDRSNANNDVFLTIDGKTEKFMSAFSWFGSNQVVPAGFKYAILGNDKFDPLLVFESYLVDAKQNKYVKCN</sequence>
<keyword evidence="3" id="KW-1185">Reference proteome</keyword>
<accession>A0A953NDG1</accession>
<dbReference type="Proteomes" id="UP000739565">
    <property type="component" value="Unassembled WGS sequence"/>
</dbReference>
<evidence type="ECO:0000256" key="1">
    <source>
        <dbReference type="SAM" id="SignalP"/>
    </source>
</evidence>
<feature type="signal peptide" evidence="1">
    <location>
        <begin position="1"/>
        <end position="21"/>
    </location>
</feature>
<keyword evidence="1" id="KW-0732">Signal</keyword>
<protein>
    <recommendedName>
        <fullName evidence="4">C-type lysozyme inhibitor domain-containing protein</fullName>
    </recommendedName>
</protein>
<feature type="chain" id="PRO_5037833030" description="C-type lysozyme inhibitor domain-containing protein" evidence="1">
    <location>
        <begin position="22"/>
        <end position="110"/>
    </location>
</feature>
<evidence type="ECO:0008006" key="4">
    <source>
        <dbReference type="Google" id="ProtNLM"/>
    </source>
</evidence>
<proteinExistence type="predicted"/>
<dbReference type="EMBL" id="JAHXRI010000010">
    <property type="protein sequence ID" value="MBZ1351315.1"/>
    <property type="molecule type" value="Genomic_DNA"/>
</dbReference>
<name>A0A953NDG1_9BURK</name>
<gene>
    <name evidence="2" type="ORF">KZZ10_11720</name>
</gene>
<evidence type="ECO:0000313" key="2">
    <source>
        <dbReference type="EMBL" id="MBZ1351315.1"/>
    </source>
</evidence>
<comment type="caution">
    <text evidence="2">The sequence shown here is derived from an EMBL/GenBank/DDBJ whole genome shotgun (WGS) entry which is preliminary data.</text>
</comment>
<dbReference type="RefSeq" id="WP_259661722.1">
    <property type="nucleotide sequence ID" value="NZ_JAHXRI010000010.1"/>
</dbReference>
<dbReference type="AlphaFoldDB" id="A0A953NDG1"/>